<dbReference type="AlphaFoldDB" id="A0A1H2HCH1"/>
<reference evidence="4 5" key="1">
    <citation type="submission" date="2016-10" db="EMBL/GenBank/DDBJ databases">
        <authorList>
            <person name="Varghese N."/>
            <person name="Submissions S."/>
        </authorList>
    </citation>
    <scope>NUCLEOTIDE SEQUENCE [LARGE SCALE GENOMIC DNA]</scope>
    <source>
        <strain evidence="4 5">BS2775</strain>
    </source>
</reference>
<name>A0A1H2HCH1_9PSED</name>
<dbReference type="EMBL" id="LT629782">
    <property type="protein sequence ID" value="SDU29524.1"/>
    <property type="molecule type" value="Genomic_DNA"/>
</dbReference>
<protein>
    <recommendedName>
        <fullName evidence="6">DUF4209 domain-containing protein</fullName>
    </recommendedName>
</protein>
<feature type="domain" description="DUF4209" evidence="2">
    <location>
        <begin position="548"/>
        <end position="638"/>
    </location>
</feature>
<keyword evidence="5" id="KW-1185">Reference proteome</keyword>
<evidence type="ECO:0000313" key="4">
    <source>
        <dbReference type="EMBL" id="SDU29524.1"/>
    </source>
</evidence>
<accession>A0A1H2HCH1</accession>
<evidence type="ECO:0000256" key="1">
    <source>
        <dbReference type="SAM" id="MobiDB-lite"/>
    </source>
</evidence>
<feature type="compositionally biased region" description="Polar residues" evidence="1">
    <location>
        <begin position="1"/>
        <end position="11"/>
    </location>
</feature>
<feature type="region of interest" description="Disordered" evidence="1">
    <location>
        <begin position="1"/>
        <end position="49"/>
    </location>
</feature>
<organism evidence="4 5">
    <name type="scientific">Pseudomonas orientalis</name>
    <dbReference type="NCBI Taxonomy" id="76758"/>
    <lineage>
        <taxon>Bacteria</taxon>
        <taxon>Pseudomonadati</taxon>
        <taxon>Pseudomonadota</taxon>
        <taxon>Gammaproteobacteria</taxon>
        <taxon>Pseudomonadales</taxon>
        <taxon>Pseudomonadaceae</taxon>
        <taxon>Pseudomonas</taxon>
    </lineage>
</organism>
<evidence type="ECO:0000259" key="3">
    <source>
        <dbReference type="Pfam" id="PF24098"/>
    </source>
</evidence>
<proteinExistence type="predicted"/>
<feature type="compositionally biased region" description="Basic and acidic residues" evidence="1">
    <location>
        <begin position="20"/>
        <end position="30"/>
    </location>
</feature>
<feature type="domain" description="DUF7380" evidence="3">
    <location>
        <begin position="56"/>
        <end position="234"/>
    </location>
</feature>
<dbReference type="Pfam" id="PF13910">
    <property type="entry name" value="DUF4209"/>
    <property type="match status" value="1"/>
</dbReference>
<evidence type="ECO:0008006" key="6">
    <source>
        <dbReference type="Google" id="ProtNLM"/>
    </source>
</evidence>
<gene>
    <name evidence="4" type="ORF">SAMN04490197_4646</name>
</gene>
<evidence type="ECO:0000259" key="2">
    <source>
        <dbReference type="Pfam" id="PF13910"/>
    </source>
</evidence>
<evidence type="ECO:0000313" key="5">
    <source>
        <dbReference type="Proteomes" id="UP000183653"/>
    </source>
</evidence>
<dbReference type="InterPro" id="IPR025209">
    <property type="entry name" value="DUF4209"/>
</dbReference>
<sequence>MSEQTGPSNDQDVALGAGQEPDRNSGREPDMELVLGAPAPPETVIGNEPDRSRLEFASVNDFQQTEISRLLETVDTLDFYSFDSELSARSRQALANKNYSGYRAYRVLMVVCSYHFSVDRQDAFGPRLIRDGMRTPIPADIAGEQSQALANIAEMIDHPLLRARVADVAWYNHRNLHRSAVLAITSYCQTIEFYLDDKLSFRYEPPSGLSSKVVDLIERAFHIVAGTGKRKTPPEIVIATWNRLYTHAEKLRCFTSLDRLARLGQSFNLIEWAQVAQDAERSASAAAASDYAMAVKVVWELAALAHHQSKDHAGFRRCKLKSIEQTLRMREGVDSFMARASWTRDAIRELRAIPGMQAELEALKAELLELQAQAAHEFSSFQIPMDLSEERQGTINVFKDLTLPEFLYTFARICEVPEKMALHTDIIRDRSDSLLSDLFNGQIYTDVLGRVVTQAPTINLDDTPPPEWYDHESLRYLDIQYQMCVESRVKPAAQILMGKFSVDDRHLMAIVSASPFVPSGFEHIYALGLARFLQGDMVSACHLLFPQLENSLRHVLSNAGIDTSKLDEELLQEDRSLSGLLSNRREQLESVFGIDLIYTIDLLFNFKGGPCLRHEIAHGKLASGACYLHSSIYACWLMYYLMCLPLQRCWYTHVAPQLERASL</sequence>
<dbReference type="Pfam" id="PF24098">
    <property type="entry name" value="DUF7380"/>
    <property type="match status" value="1"/>
</dbReference>
<dbReference type="Proteomes" id="UP000183653">
    <property type="component" value="Chromosome I"/>
</dbReference>
<dbReference type="InterPro" id="IPR055804">
    <property type="entry name" value="DUF7380"/>
</dbReference>
<dbReference type="OrthoDB" id="5519791at2"/>
<dbReference type="RefSeq" id="WP_057725802.1">
    <property type="nucleotide sequence ID" value="NZ_JYLM01000013.1"/>
</dbReference>